<name>A0A2I2KSZ8_9ACTN</name>
<feature type="region of interest" description="Disordered" evidence="10">
    <location>
        <begin position="39"/>
        <end position="64"/>
    </location>
</feature>
<keyword evidence="3" id="KW-0001">2Fe-2S</keyword>
<dbReference type="Gene3D" id="2.102.10.10">
    <property type="entry name" value="Rieske [2Fe-2S] iron-sulphur domain"/>
    <property type="match status" value="1"/>
</dbReference>
<dbReference type="InterPro" id="IPR017941">
    <property type="entry name" value="Rieske_2Fe-2S"/>
</dbReference>
<dbReference type="EMBL" id="FZMO01000201">
    <property type="protein sequence ID" value="SNQ48780.1"/>
    <property type="molecule type" value="Genomic_DNA"/>
</dbReference>
<sequence>MTETANASPSRRIVVPGVVVTVVAGVAGYIVADQSDAAKPASTSAPAGSGGGGTGGGTGGGGGAAALAREADVAADSGVILGDLVLTRNAAGAVQGFSAVCTHQGCTVNAVSDGRIRCPCHGSAFDTRTGAPVAGPAKTPLPPVAVTVRDGEVFRA</sequence>
<dbReference type="GO" id="GO:0051537">
    <property type="term" value="F:2 iron, 2 sulfur cluster binding"/>
    <property type="evidence" value="ECO:0007669"/>
    <property type="project" value="UniProtKB-KW"/>
</dbReference>
<keyword evidence="5" id="KW-0408">Iron</keyword>
<dbReference type="InterPro" id="IPR036922">
    <property type="entry name" value="Rieske_2Fe-2S_sf"/>
</dbReference>
<accession>A0A2I2KSZ8</accession>
<comment type="function">
    <text evidence="1">Iron-sulfur subunit of the cytochrome bc1 complex, an essential component of the respiratory electron transport chain required for ATP synthesis. The bc1 complex catalyzes the oxidation of menaquinol and the reduction of cytochrome c in the respiratory chain. The bc1 complex operates through a Q-cycle mechanism that couples electron transfer to generation of the proton gradient that drives ATP synthesis.</text>
</comment>
<organism evidence="13 14">
    <name type="scientific">Frankia canadensis</name>
    <dbReference type="NCBI Taxonomy" id="1836972"/>
    <lineage>
        <taxon>Bacteria</taxon>
        <taxon>Bacillati</taxon>
        <taxon>Actinomycetota</taxon>
        <taxon>Actinomycetes</taxon>
        <taxon>Frankiales</taxon>
        <taxon>Frankiaceae</taxon>
        <taxon>Frankia</taxon>
    </lineage>
</organism>
<evidence type="ECO:0000313" key="13">
    <source>
        <dbReference type="EMBL" id="SNQ48780.1"/>
    </source>
</evidence>
<dbReference type="Pfam" id="PF00355">
    <property type="entry name" value="Rieske"/>
    <property type="match status" value="1"/>
</dbReference>
<evidence type="ECO:0000256" key="5">
    <source>
        <dbReference type="ARBA" id="ARBA00023004"/>
    </source>
</evidence>
<feature type="transmembrane region" description="Helical" evidence="11">
    <location>
        <begin position="12"/>
        <end position="32"/>
    </location>
</feature>
<dbReference type="PANTHER" id="PTHR10134">
    <property type="entry name" value="CYTOCHROME B-C1 COMPLEX SUBUNIT RIESKE, MITOCHONDRIAL"/>
    <property type="match status" value="1"/>
</dbReference>
<dbReference type="OrthoDB" id="25106at2"/>
<dbReference type="InterPro" id="IPR005805">
    <property type="entry name" value="Rieske_Fe-S_prot_C"/>
</dbReference>
<protein>
    <recommendedName>
        <fullName evidence="2">Cytochrome bc1 complex Rieske iron-sulfur subunit</fullName>
    </recommendedName>
    <alternativeName>
        <fullName evidence="8">Cytochrome bc1 reductase complex subunit QcrA</fullName>
    </alternativeName>
</protein>
<feature type="domain" description="Rieske" evidence="12">
    <location>
        <begin position="65"/>
        <end position="155"/>
    </location>
</feature>
<dbReference type="InterPro" id="IPR014349">
    <property type="entry name" value="Rieske_Fe-S_prot"/>
</dbReference>
<keyword evidence="14" id="KW-1185">Reference proteome</keyword>
<keyword evidence="7" id="KW-1015">Disulfide bond</keyword>
<dbReference type="Proteomes" id="UP000234331">
    <property type="component" value="Unassembled WGS sequence"/>
</dbReference>
<dbReference type="CDD" id="cd03467">
    <property type="entry name" value="Rieske"/>
    <property type="match status" value="1"/>
</dbReference>
<comment type="cofactor">
    <cofactor evidence="9">
        <name>[2Fe-2S] cluster</name>
        <dbReference type="ChEBI" id="CHEBI:190135"/>
    </cofactor>
</comment>
<dbReference type="GO" id="GO:0004497">
    <property type="term" value="F:monooxygenase activity"/>
    <property type="evidence" value="ECO:0007669"/>
    <property type="project" value="UniProtKB-ARBA"/>
</dbReference>
<evidence type="ECO:0000256" key="9">
    <source>
        <dbReference type="ARBA" id="ARBA00034078"/>
    </source>
</evidence>
<keyword evidence="11" id="KW-0472">Membrane</keyword>
<keyword evidence="11" id="KW-1133">Transmembrane helix</keyword>
<proteinExistence type="predicted"/>
<evidence type="ECO:0000256" key="2">
    <source>
        <dbReference type="ARBA" id="ARBA00015816"/>
    </source>
</evidence>
<dbReference type="GO" id="GO:0046872">
    <property type="term" value="F:metal ion binding"/>
    <property type="evidence" value="ECO:0007669"/>
    <property type="project" value="UniProtKB-KW"/>
</dbReference>
<keyword evidence="4" id="KW-0479">Metal-binding</keyword>
<evidence type="ECO:0000256" key="8">
    <source>
        <dbReference type="ARBA" id="ARBA00029586"/>
    </source>
</evidence>
<dbReference type="RefSeq" id="WP_101832404.1">
    <property type="nucleotide sequence ID" value="NZ_FZMO01000201.1"/>
</dbReference>
<dbReference type="GO" id="GO:0016705">
    <property type="term" value="F:oxidoreductase activity, acting on paired donors, with incorporation or reduction of molecular oxygen"/>
    <property type="evidence" value="ECO:0007669"/>
    <property type="project" value="UniProtKB-ARBA"/>
</dbReference>
<dbReference type="SUPFAM" id="SSF50022">
    <property type="entry name" value="ISP domain"/>
    <property type="match status" value="1"/>
</dbReference>
<keyword evidence="6" id="KW-0411">Iron-sulfur</keyword>
<reference evidence="13 14" key="1">
    <citation type="submission" date="2017-06" db="EMBL/GenBank/DDBJ databases">
        <authorList>
            <person name="Kim H.J."/>
            <person name="Triplett B.A."/>
        </authorList>
    </citation>
    <scope>NUCLEOTIDE SEQUENCE [LARGE SCALE GENOMIC DNA]</scope>
    <source>
        <strain evidence="13">FRACA_ARgP5</strain>
    </source>
</reference>
<dbReference type="GO" id="GO:0016020">
    <property type="term" value="C:membrane"/>
    <property type="evidence" value="ECO:0007669"/>
    <property type="project" value="InterPro"/>
</dbReference>
<dbReference type="PROSITE" id="PS51296">
    <property type="entry name" value="RIESKE"/>
    <property type="match status" value="1"/>
</dbReference>
<evidence type="ECO:0000256" key="10">
    <source>
        <dbReference type="SAM" id="MobiDB-lite"/>
    </source>
</evidence>
<evidence type="ECO:0000256" key="11">
    <source>
        <dbReference type="SAM" id="Phobius"/>
    </source>
</evidence>
<evidence type="ECO:0000313" key="14">
    <source>
        <dbReference type="Proteomes" id="UP000234331"/>
    </source>
</evidence>
<dbReference type="PRINTS" id="PR00162">
    <property type="entry name" value="RIESKE"/>
</dbReference>
<gene>
    <name evidence="13" type="ORF">FRACA_280002</name>
</gene>
<dbReference type="AlphaFoldDB" id="A0A2I2KSZ8"/>
<evidence type="ECO:0000256" key="4">
    <source>
        <dbReference type="ARBA" id="ARBA00022723"/>
    </source>
</evidence>
<evidence type="ECO:0000256" key="3">
    <source>
        <dbReference type="ARBA" id="ARBA00022714"/>
    </source>
</evidence>
<feature type="compositionally biased region" description="Gly residues" evidence="10">
    <location>
        <begin position="48"/>
        <end position="64"/>
    </location>
</feature>
<evidence type="ECO:0000256" key="1">
    <source>
        <dbReference type="ARBA" id="ARBA00002494"/>
    </source>
</evidence>
<keyword evidence="11" id="KW-0812">Transmembrane</keyword>
<evidence type="ECO:0000256" key="7">
    <source>
        <dbReference type="ARBA" id="ARBA00023157"/>
    </source>
</evidence>
<evidence type="ECO:0000256" key="6">
    <source>
        <dbReference type="ARBA" id="ARBA00023014"/>
    </source>
</evidence>
<evidence type="ECO:0000259" key="12">
    <source>
        <dbReference type="PROSITE" id="PS51296"/>
    </source>
</evidence>